<dbReference type="RefSeq" id="WP_375163595.1">
    <property type="nucleotide sequence ID" value="NZ_BAAAQY010000001.1"/>
</dbReference>
<evidence type="ECO:0000313" key="3">
    <source>
        <dbReference type="Proteomes" id="UP001500929"/>
    </source>
</evidence>
<dbReference type="SMART" id="SM00974">
    <property type="entry name" value="T5orf172"/>
    <property type="match status" value="1"/>
</dbReference>
<reference evidence="2 3" key="1">
    <citation type="journal article" date="2019" name="Int. J. Syst. Evol. Microbiol.">
        <title>The Global Catalogue of Microorganisms (GCM) 10K type strain sequencing project: providing services to taxonomists for standard genome sequencing and annotation.</title>
        <authorList>
            <consortium name="The Broad Institute Genomics Platform"/>
            <consortium name="The Broad Institute Genome Sequencing Center for Infectious Disease"/>
            <person name="Wu L."/>
            <person name="Ma J."/>
        </authorList>
    </citation>
    <scope>NUCLEOTIDE SEQUENCE [LARGE SCALE GENOMIC DNA]</scope>
    <source>
        <strain evidence="2 3">JCM 16117</strain>
    </source>
</reference>
<feature type="domain" description="Bacteriophage T5 Orf172 DNA-binding" evidence="1">
    <location>
        <begin position="100"/>
        <end position="167"/>
    </location>
</feature>
<sequence length="195" mass="21551">MTSLQAAGCGIIDRASGEPCPRPVAAGDLNLCARHLLEAYDAVVGEVGVTDALPAPCAVCGSRLGVLYASGWLCAVCEWRHGEVPDEGAESVRVEVVYYLARLDRIKIGTSSNPRARLAQIPHDELLAFERGGRDLEQRRHREFAHCRAGREWFDRDPLLLAHLERLRADAPADPWQLYLRWRSEATALLGHHPA</sequence>
<protein>
    <recommendedName>
        <fullName evidence="1">Bacteriophage T5 Orf172 DNA-binding domain-containing protein</fullName>
    </recommendedName>
</protein>
<name>A0ABN3D8C3_9MICO</name>
<comment type="caution">
    <text evidence="2">The sequence shown here is derived from an EMBL/GenBank/DDBJ whole genome shotgun (WGS) entry which is preliminary data.</text>
</comment>
<dbReference type="InterPro" id="IPR018306">
    <property type="entry name" value="Phage_T5_Orf172_DNA-bd"/>
</dbReference>
<dbReference type="Proteomes" id="UP001500929">
    <property type="component" value="Unassembled WGS sequence"/>
</dbReference>
<evidence type="ECO:0000313" key="2">
    <source>
        <dbReference type="EMBL" id="GAA2223472.1"/>
    </source>
</evidence>
<evidence type="ECO:0000259" key="1">
    <source>
        <dbReference type="SMART" id="SM00974"/>
    </source>
</evidence>
<organism evidence="2 3">
    <name type="scientific">Herbiconiux moechotypicola</name>
    <dbReference type="NCBI Taxonomy" id="637393"/>
    <lineage>
        <taxon>Bacteria</taxon>
        <taxon>Bacillati</taxon>
        <taxon>Actinomycetota</taxon>
        <taxon>Actinomycetes</taxon>
        <taxon>Micrococcales</taxon>
        <taxon>Microbacteriaceae</taxon>
        <taxon>Herbiconiux</taxon>
    </lineage>
</organism>
<keyword evidence="3" id="KW-1185">Reference proteome</keyword>
<gene>
    <name evidence="2" type="ORF">GCM10009851_03330</name>
</gene>
<proteinExistence type="predicted"/>
<accession>A0ABN3D8C3</accession>
<dbReference type="EMBL" id="BAAAQY010000001">
    <property type="protein sequence ID" value="GAA2223472.1"/>
    <property type="molecule type" value="Genomic_DNA"/>
</dbReference>
<dbReference type="Pfam" id="PF13455">
    <property type="entry name" value="MUG113"/>
    <property type="match status" value="1"/>
</dbReference>